<sequence length="543" mass="57371">MSSRPPLVPPATQGGGTASAAPTRTFLGSLELTALERPDERALVGTDASRTWHELRERSVRVANGLRAAGVGPGDRVAFLGRNSLEYFDVLYGVARAGAVLTALNWRLSPREVDTLVEHSDAKVVVVDQGLLDLLLAARPGLRGIPTTLVYGPSASTGQGRPADPDRDLPGAAPFDVWLDEQSSEDVLPVVRPDDLATHTYTSGTTGRPKGVVHSFASLHASLERASLLEISADTVFLVATPLFHANAASGALTVLHAGGTCVVAPEAHPAVLLDLIERHRVTHSALVPTVIDNLVRSPELAARDTSSLRTLVYAGSPMPPGLLDRTREALPAVRLIQVYGATETIGMTVLTHEDHEHHAHTAGRPMPGVTLRLVDPVTGVDITDAGLPGEVQVQSPTAMAGYWQRPDATASTITQDGYIRTGDIGVLDGGYLTLVDRLDDMIITGGENVYPAEVENVLIDHPDVAEVAVVGVPSEKWGESVLATVVLVPGRTGAVTAAELIAFARARLAAYKCPTSVRFADELPRNATGKVLRSALRASARS</sequence>
<dbReference type="Proteomes" id="UP000468687">
    <property type="component" value="Unassembled WGS sequence"/>
</dbReference>
<dbReference type="InterPro" id="IPR050237">
    <property type="entry name" value="ATP-dep_AMP-bd_enzyme"/>
</dbReference>
<keyword evidence="2 6" id="KW-0436">Ligase</keyword>
<evidence type="ECO:0000256" key="1">
    <source>
        <dbReference type="ARBA" id="ARBA00006432"/>
    </source>
</evidence>
<dbReference type="PANTHER" id="PTHR43767:SF1">
    <property type="entry name" value="NONRIBOSOMAL PEPTIDE SYNTHASE PES1 (EUROFUNG)-RELATED"/>
    <property type="match status" value="1"/>
</dbReference>
<dbReference type="AlphaFoldDB" id="A0A6P0HM95"/>
<dbReference type="SUPFAM" id="SSF56801">
    <property type="entry name" value="Acetyl-CoA synthetase-like"/>
    <property type="match status" value="1"/>
</dbReference>
<dbReference type="GO" id="GO:0016878">
    <property type="term" value="F:acid-thiol ligase activity"/>
    <property type="evidence" value="ECO:0007669"/>
    <property type="project" value="UniProtKB-ARBA"/>
</dbReference>
<comment type="similarity">
    <text evidence="1">Belongs to the ATP-dependent AMP-binding enzyme family.</text>
</comment>
<accession>A0A6P0HM95</accession>
<organism evidence="6 7">
    <name type="scientific">Nocardioides zeae</name>
    <dbReference type="NCBI Taxonomy" id="1457234"/>
    <lineage>
        <taxon>Bacteria</taxon>
        <taxon>Bacillati</taxon>
        <taxon>Actinomycetota</taxon>
        <taxon>Actinomycetes</taxon>
        <taxon>Propionibacteriales</taxon>
        <taxon>Nocardioidaceae</taxon>
        <taxon>Nocardioides</taxon>
    </lineage>
</organism>
<keyword evidence="7" id="KW-1185">Reference proteome</keyword>
<dbReference type="Gene3D" id="3.40.50.12780">
    <property type="entry name" value="N-terminal domain of ligase-like"/>
    <property type="match status" value="1"/>
</dbReference>
<evidence type="ECO:0000259" key="4">
    <source>
        <dbReference type="Pfam" id="PF00501"/>
    </source>
</evidence>
<evidence type="ECO:0000256" key="3">
    <source>
        <dbReference type="SAM" id="MobiDB-lite"/>
    </source>
</evidence>
<name>A0A6P0HM95_9ACTN</name>
<dbReference type="InterPro" id="IPR042099">
    <property type="entry name" value="ANL_N_sf"/>
</dbReference>
<feature type="domain" description="AMP-binding enzyme C-terminal" evidence="5">
    <location>
        <begin position="454"/>
        <end position="531"/>
    </location>
</feature>
<dbReference type="Pfam" id="PF00501">
    <property type="entry name" value="AMP-binding"/>
    <property type="match status" value="1"/>
</dbReference>
<proteinExistence type="inferred from homology"/>
<evidence type="ECO:0000313" key="6">
    <source>
        <dbReference type="EMBL" id="NEN79716.1"/>
    </source>
</evidence>
<dbReference type="Gene3D" id="3.30.300.30">
    <property type="match status" value="1"/>
</dbReference>
<dbReference type="InterPro" id="IPR000873">
    <property type="entry name" value="AMP-dep_synth/lig_dom"/>
</dbReference>
<feature type="region of interest" description="Disordered" evidence="3">
    <location>
        <begin position="1"/>
        <end position="22"/>
    </location>
</feature>
<feature type="domain" description="AMP-dependent synthetase/ligase" evidence="4">
    <location>
        <begin position="33"/>
        <end position="404"/>
    </location>
</feature>
<dbReference type="EMBL" id="JAAGXA010000011">
    <property type="protein sequence ID" value="NEN79716.1"/>
    <property type="molecule type" value="Genomic_DNA"/>
</dbReference>
<dbReference type="NCBIfam" id="NF004837">
    <property type="entry name" value="PRK06187.1"/>
    <property type="match status" value="1"/>
</dbReference>
<reference evidence="6 7" key="1">
    <citation type="journal article" date="2014" name="Int. J. Syst. Evol. Microbiol.">
        <title>Nocardioides zeae sp. nov., isolated from the stem of Zea mays.</title>
        <authorList>
            <person name="Glaeser S.P."/>
            <person name="McInroy J.A."/>
            <person name="Busse H.J."/>
            <person name="Kampfer P."/>
        </authorList>
    </citation>
    <scope>NUCLEOTIDE SEQUENCE [LARGE SCALE GENOMIC DNA]</scope>
    <source>
        <strain evidence="6 7">JCM 30728</strain>
    </source>
</reference>
<evidence type="ECO:0000259" key="5">
    <source>
        <dbReference type="Pfam" id="PF13193"/>
    </source>
</evidence>
<dbReference type="InterPro" id="IPR025110">
    <property type="entry name" value="AMP-bd_C"/>
</dbReference>
<dbReference type="FunFam" id="3.30.300.30:FF:000008">
    <property type="entry name" value="2,3-dihydroxybenzoate-AMP ligase"/>
    <property type="match status" value="1"/>
</dbReference>
<dbReference type="Pfam" id="PF13193">
    <property type="entry name" value="AMP-binding_C"/>
    <property type="match status" value="1"/>
</dbReference>
<evidence type="ECO:0000256" key="2">
    <source>
        <dbReference type="ARBA" id="ARBA00022598"/>
    </source>
</evidence>
<dbReference type="RefSeq" id="WP_163773256.1">
    <property type="nucleotide sequence ID" value="NZ_JAAGXA010000011.1"/>
</dbReference>
<protein>
    <submittedName>
        <fullName evidence="6">Long-chain-fatty-acid--CoA ligase</fullName>
    </submittedName>
</protein>
<evidence type="ECO:0000313" key="7">
    <source>
        <dbReference type="Proteomes" id="UP000468687"/>
    </source>
</evidence>
<dbReference type="PANTHER" id="PTHR43767">
    <property type="entry name" value="LONG-CHAIN-FATTY-ACID--COA LIGASE"/>
    <property type="match status" value="1"/>
</dbReference>
<comment type="caution">
    <text evidence="6">The sequence shown here is derived from an EMBL/GenBank/DDBJ whole genome shotgun (WGS) entry which is preliminary data.</text>
</comment>
<gene>
    <name evidence="6" type="ORF">G3T38_15690</name>
</gene>
<dbReference type="InterPro" id="IPR045851">
    <property type="entry name" value="AMP-bd_C_sf"/>
</dbReference>